<dbReference type="Gene3D" id="3.30.70.1290">
    <property type="entry name" value="Transposase IS200-like"/>
    <property type="match status" value="1"/>
</dbReference>
<organism evidence="3 4">
    <name type="scientific">Geotalea uraniireducens (strain Rf4)</name>
    <name type="common">Geobacter uraniireducens</name>
    <dbReference type="NCBI Taxonomy" id="351605"/>
    <lineage>
        <taxon>Bacteria</taxon>
        <taxon>Pseudomonadati</taxon>
        <taxon>Thermodesulfobacteriota</taxon>
        <taxon>Desulfuromonadia</taxon>
        <taxon>Geobacterales</taxon>
        <taxon>Geobacteraceae</taxon>
        <taxon>Geotalea</taxon>
    </lineage>
</organism>
<proteinExistence type="predicted"/>
<feature type="region of interest" description="Disordered" evidence="1">
    <location>
        <begin position="187"/>
        <end position="207"/>
    </location>
</feature>
<reference evidence="3 4" key="1">
    <citation type="submission" date="2007-05" db="EMBL/GenBank/DDBJ databases">
        <title>Complete sequence of Geobacter uraniireducens Rf4.</title>
        <authorList>
            <consortium name="US DOE Joint Genome Institute"/>
            <person name="Copeland A."/>
            <person name="Lucas S."/>
            <person name="Lapidus A."/>
            <person name="Barry K."/>
            <person name="Detter J.C."/>
            <person name="Glavina del Rio T."/>
            <person name="Hammon N."/>
            <person name="Israni S."/>
            <person name="Dalin E."/>
            <person name="Tice H."/>
            <person name="Pitluck S."/>
            <person name="Chertkov O."/>
            <person name="Brettin T."/>
            <person name="Bruce D."/>
            <person name="Han C."/>
            <person name="Schmutz J."/>
            <person name="Larimer F."/>
            <person name="Land M."/>
            <person name="Hauser L."/>
            <person name="Kyrpides N."/>
            <person name="Mikhailova N."/>
            <person name="Shelobolina E."/>
            <person name="Aklujkar M."/>
            <person name="Lovley D."/>
            <person name="Richardson P."/>
        </authorList>
    </citation>
    <scope>NUCLEOTIDE SEQUENCE [LARGE SCALE GENOMIC DNA]</scope>
    <source>
        <strain evidence="3 4">Rf4</strain>
    </source>
</reference>
<dbReference type="InterPro" id="IPR036515">
    <property type="entry name" value="Transposase_17_sf"/>
</dbReference>
<feature type="compositionally biased region" description="Basic and acidic residues" evidence="1">
    <location>
        <begin position="188"/>
        <end position="197"/>
    </location>
</feature>
<dbReference type="GO" id="GO:0004803">
    <property type="term" value="F:transposase activity"/>
    <property type="evidence" value="ECO:0007669"/>
    <property type="project" value="InterPro"/>
</dbReference>
<evidence type="ECO:0000259" key="2">
    <source>
        <dbReference type="SMART" id="SM01321"/>
    </source>
</evidence>
<gene>
    <name evidence="3" type="ordered locus">Gura_2260</name>
</gene>
<sequence length="207" mass="23747">MTMTYNPDVHHRQSIRLRSYDYRLSGAYFITVCIFQREPILAEIVDGAARLTPLGEVVREEWLRSGQIRQEIELDEYVVMPNHLHGIVFIRDNVGAHGMRPGGMHPDCTPDYADSENRAHGRAPLHRSPKSLGALIAGFKSACTKRTNEMRATPGLPIWQRNYHERIIRNDEELHALRDYIYNNPARWENDSEHPARNMDAAGNAPH</sequence>
<dbReference type="EMBL" id="CP000698">
    <property type="protein sequence ID" value="ABQ26443.1"/>
    <property type="molecule type" value="Genomic_DNA"/>
</dbReference>
<dbReference type="PANTHER" id="PTHR36966:SF1">
    <property type="entry name" value="REP-ASSOCIATED TYROSINE TRANSPOSASE"/>
    <property type="match status" value="1"/>
</dbReference>
<evidence type="ECO:0000313" key="3">
    <source>
        <dbReference type="EMBL" id="ABQ26443.1"/>
    </source>
</evidence>
<dbReference type="KEGG" id="gur:Gura_2260"/>
<dbReference type="HOGENOM" id="CLU_101329_0_0_7"/>
<dbReference type="SMART" id="SM01321">
    <property type="entry name" value="Y1_Tnp"/>
    <property type="match status" value="1"/>
</dbReference>
<dbReference type="PANTHER" id="PTHR36966">
    <property type="entry name" value="REP-ASSOCIATED TYROSINE TRANSPOSASE"/>
    <property type="match status" value="1"/>
</dbReference>
<keyword evidence="4" id="KW-1185">Reference proteome</keyword>
<dbReference type="InterPro" id="IPR002686">
    <property type="entry name" value="Transposase_17"/>
</dbReference>
<dbReference type="Proteomes" id="UP000006695">
    <property type="component" value="Chromosome"/>
</dbReference>
<dbReference type="STRING" id="351605.Gura_2260"/>
<dbReference type="GO" id="GO:0006313">
    <property type="term" value="P:DNA transposition"/>
    <property type="evidence" value="ECO:0007669"/>
    <property type="project" value="InterPro"/>
</dbReference>
<protein>
    <recommendedName>
        <fullName evidence="2">Transposase IS200-like domain-containing protein</fullName>
    </recommendedName>
</protein>
<accession>A5G3S5</accession>
<name>A5G3S5_GEOUR</name>
<dbReference type="SUPFAM" id="SSF143422">
    <property type="entry name" value="Transposase IS200-like"/>
    <property type="match status" value="1"/>
</dbReference>
<dbReference type="InterPro" id="IPR052715">
    <property type="entry name" value="RAYT_transposase"/>
</dbReference>
<evidence type="ECO:0000313" key="4">
    <source>
        <dbReference type="Proteomes" id="UP000006695"/>
    </source>
</evidence>
<feature type="domain" description="Transposase IS200-like" evidence="2">
    <location>
        <begin position="23"/>
        <end position="184"/>
    </location>
</feature>
<evidence type="ECO:0000256" key="1">
    <source>
        <dbReference type="SAM" id="MobiDB-lite"/>
    </source>
</evidence>
<dbReference type="GO" id="GO:0043565">
    <property type="term" value="F:sequence-specific DNA binding"/>
    <property type="evidence" value="ECO:0007669"/>
    <property type="project" value="TreeGrafter"/>
</dbReference>
<dbReference type="AlphaFoldDB" id="A5G3S5"/>